<dbReference type="InterPro" id="IPR034660">
    <property type="entry name" value="DinB/YfiT-like"/>
</dbReference>
<dbReference type="EMBL" id="JAPFQN010000014">
    <property type="protein sequence ID" value="MCX2746130.1"/>
    <property type="molecule type" value="Genomic_DNA"/>
</dbReference>
<gene>
    <name evidence="2" type="ORF">OO013_19785</name>
</gene>
<dbReference type="Gene3D" id="1.20.120.450">
    <property type="entry name" value="dinb family like domain"/>
    <property type="match status" value="1"/>
</dbReference>
<name>A0ABT3RWX1_9BACT</name>
<proteinExistence type="predicted"/>
<feature type="domain" description="DinB-like" evidence="1">
    <location>
        <begin position="18"/>
        <end position="169"/>
    </location>
</feature>
<organism evidence="2 3">
    <name type="scientific">Mangrovivirga halotolerans</name>
    <dbReference type="NCBI Taxonomy" id="2993936"/>
    <lineage>
        <taxon>Bacteria</taxon>
        <taxon>Pseudomonadati</taxon>
        <taxon>Bacteroidota</taxon>
        <taxon>Cytophagia</taxon>
        <taxon>Cytophagales</taxon>
        <taxon>Mangrovivirgaceae</taxon>
        <taxon>Mangrovivirga</taxon>
    </lineage>
</organism>
<dbReference type="Pfam" id="PF12867">
    <property type="entry name" value="DinB_2"/>
    <property type="match status" value="1"/>
</dbReference>
<evidence type="ECO:0000313" key="2">
    <source>
        <dbReference type="EMBL" id="MCX2746130.1"/>
    </source>
</evidence>
<dbReference type="Proteomes" id="UP001209885">
    <property type="component" value="Unassembled WGS sequence"/>
</dbReference>
<evidence type="ECO:0000259" key="1">
    <source>
        <dbReference type="Pfam" id="PF12867"/>
    </source>
</evidence>
<dbReference type="RefSeq" id="WP_266058838.1">
    <property type="nucleotide sequence ID" value="NZ_JAPFQN010000014.1"/>
</dbReference>
<accession>A0ABT3RWX1</accession>
<comment type="caution">
    <text evidence="2">The sequence shown here is derived from an EMBL/GenBank/DDBJ whole genome shotgun (WGS) entry which is preliminary data.</text>
</comment>
<sequence>MSSKPQLLKRWKNLKALHHSYIEMLNNESEEFLYFQPNEDKWSAAQIINHLTKVDKNTYDFIAQFDFNRKKEKMGLRNKINSLMLNYFLKSSLKAKVPVESIYPEDRPDIGSMITFYEDFTGEFEKFIKQFPEDKLDFFIFKHPLAGKLNILQTVEFLTNHSRHHNIQINKLKRKFNQLQNGRST</sequence>
<reference evidence="2 3" key="1">
    <citation type="submission" date="2022-11" db="EMBL/GenBank/DDBJ databases">
        <title>The characterization of three novel Bacteroidetes species and genomic analysis of their roles in tidal elemental geochemical cycles.</title>
        <authorList>
            <person name="Ma K."/>
        </authorList>
    </citation>
    <scope>NUCLEOTIDE SEQUENCE [LARGE SCALE GENOMIC DNA]</scope>
    <source>
        <strain evidence="2 3">M17</strain>
    </source>
</reference>
<protein>
    <submittedName>
        <fullName evidence="2">DinB family protein</fullName>
    </submittedName>
</protein>
<evidence type="ECO:0000313" key="3">
    <source>
        <dbReference type="Proteomes" id="UP001209885"/>
    </source>
</evidence>
<dbReference type="SUPFAM" id="SSF109854">
    <property type="entry name" value="DinB/YfiT-like putative metalloenzymes"/>
    <property type="match status" value="1"/>
</dbReference>
<keyword evidence="3" id="KW-1185">Reference proteome</keyword>
<dbReference type="InterPro" id="IPR024775">
    <property type="entry name" value="DinB-like"/>
</dbReference>